<sequence length="85" mass="9849">MDWLLDLLNTISKVLTLQSGLRCQDSLWSFYFGRERSKDGDLLVIRHFSDNGLMPIVEPEILLVGEHPIGRTLEVAERVWAEVFY</sequence>
<protein>
    <submittedName>
        <fullName evidence="1">Uncharacterized protein</fullName>
    </submittedName>
</protein>
<evidence type="ECO:0000313" key="2">
    <source>
        <dbReference type="Proteomes" id="UP001060215"/>
    </source>
</evidence>
<keyword evidence="2" id="KW-1185">Reference proteome</keyword>
<reference evidence="1 2" key="1">
    <citation type="journal article" date="2022" name="Plant J.">
        <title>Chromosome-level genome of Camellia lanceoleosa provides a valuable resource for understanding genome evolution and self-incompatibility.</title>
        <authorList>
            <person name="Gong W."/>
            <person name="Xiao S."/>
            <person name="Wang L."/>
            <person name="Liao Z."/>
            <person name="Chang Y."/>
            <person name="Mo W."/>
            <person name="Hu G."/>
            <person name="Li W."/>
            <person name="Zhao G."/>
            <person name="Zhu H."/>
            <person name="Hu X."/>
            <person name="Ji K."/>
            <person name="Xiang X."/>
            <person name="Song Q."/>
            <person name="Yuan D."/>
            <person name="Jin S."/>
            <person name="Zhang L."/>
        </authorList>
    </citation>
    <scope>NUCLEOTIDE SEQUENCE [LARGE SCALE GENOMIC DNA]</scope>
    <source>
        <strain evidence="1">SQ_2022a</strain>
    </source>
</reference>
<dbReference type="Proteomes" id="UP001060215">
    <property type="component" value="Chromosome 1"/>
</dbReference>
<accession>A0ACC0IW09</accession>
<proteinExistence type="predicted"/>
<comment type="caution">
    <text evidence="1">The sequence shown here is derived from an EMBL/GenBank/DDBJ whole genome shotgun (WGS) entry which is preliminary data.</text>
</comment>
<name>A0ACC0IW09_9ERIC</name>
<gene>
    <name evidence="1" type="ORF">LOK49_LG01G00387</name>
</gene>
<dbReference type="EMBL" id="CM045758">
    <property type="protein sequence ID" value="KAI8029318.1"/>
    <property type="molecule type" value="Genomic_DNA"/>
</dbReference>
<organism evidence="1 2">
    <name type="scientific">Camellia lanceoleosa</name>
    <dbReference type="NCBI Taxonomy" id="1840588"/>
    <lineage>
        <taxon>Eukaryota</taxon>
        <taxon>Viridiplantae</taxon>
        <taxon>Streptophyta</taxon>
        <taxon>Embryophyta</taxon>
        <taxon>Tracheophyta</taxon>
        <taxon>Spermatophyta</taxon>
        <taxon>Magnoliopsida</taxon>
        <taxon>eudicotyledons</taxon>
        <taxon>Gunneridae</taxon>
        <taxon>Pentapetalae</taxon>
        <taxon>asterids</taxon>
        <taxon>Ericales</taxon>
        <taxon>Theaceae</taxon>
        <taxon>Camellia</taxon>
    </lineage>
</organism>
<evidence type="ECO:0000313" key="1">
    <source>
        <dbReference type="EMBL" id="KAI8029318.1"/>
    </source>
</evidence>